<dbReference type="Pfam" id="PF01796">
    <property type="entry name" value="OB_ChsH2_C"/>
    <property type="match status" value="1"/>
</dbReference>
<gene>
    <name evidence="3" type="ORF">FrCorBMG51_22405</name>
</gene>
<name>A0ABR5EZD2_9ACTN</name>
<dbReference type="Pfam" id="PF12172">
    <property type="entry name" value="zf-ChsH2"/>
    <property type="match status" value="1"/>
</dbReference>
<evidence type="ECO:0000313" key="4">
    <source>
        <dbReference type="Proteomes" id="UP000035425"/>
    </source>
</evidence>
<dbReference type="Proteomes" id="UP000035425">
    <property type="component" value="Unassembled WGS sequence"/>
</dbReference>
<reference evidence="3 4" key="1">
    <citation type="submission" date="2014-12" db="EMBL/GenBank/DDBJ databases">
        <title>Frankia sp. BMG5.1 draft genome.</title>
        <authorList>
            <person name="Gtari M."/>
            <person name="Ghodhbane-Gtari F."/>
            <person name="Nouioui I."/>
            <person name="Ktari A."/>
            <person name="Hezbri K."/>
            <person name="Mimouni W."/>
            <person name="Sbissi I."/>
            <person name="Ayari A."/>
            <person name="Yamanaka T."/>
            <person name="Normand P."/>
            <person name="Tisa L.S."/>
            <person name="Boudabous A."/>
        </authorList>
    </citation>
    <scope>NUCLEOTIDE SEQUENCE [LARGE SCALE GENOMIC DNA]</scope>
    <source>
        <strain evidence="3 4">BMG5.1</strain>
    </source>
</reference>
<protein>
    <submittedName>
        <fullName evidence="3">Nucleotide-binding protein</fullName>
    </submittedName>
</protein>
<dbReference type="EMBL" id="JWIO01000058">
    <property type="protein sequence ID" value="KLL09792.1"/>
    <property type="molecule type" value="Genomic_DNA"/>
</dbReference>
<sequence>MTTGAELPAPVPEVQPETAAFWEATSRGVLLVQRCTACGTSVWYPRFLCSNCHSSELKQVEASGRATVYSFTLTTRGILEYKDCGPYVLALVELEEGPKMLTNIVECDPETLSIGQSVQVVFHDTGAGSALPRFRPAA</sequence>
<dbReference type="PANTHER" id="PTHR34075">
    <property type="entry name" value="BLR3430 PROTEIN"/>
    <property type="match status" value="1"/>
</dbReference>
<evidence type="ECO:0000313" key="3">
    <source>
        <dbReference type="EMBL" id="KLL09792.1"/>
    </source>
</evidence>
<keyword evidence="4" id="KW-1185">Reference proteome</keyword>
<dbReference type="RefSeq" id="WP_047224983.1">
    <property type="nucleotide sequence ID" value="NZ_JWIO01000058.1"/>
</dbReference>
<dbReference type="InterPro" id="IPR002878">
    <property type="entry name" value="ChsH2_C"/>
</dbReference>
<feature type="domain" description="ChsH2 rubredoxin-like zinc ribbon" evidence="2">
    <location>
        <begin position="22"/>
        <end position="57"/>
    </location>
</feature>
<organism evidence="3 4">
    <name type="scientific">Protofrankia coriariae</name>
    <dbReference type="NCBI Taxonomy" id="1562887"/>
    <lineage>
        <taxon>Bacteria</taxon>
        <taxon>Bacillati</taxon>
        <taxon>Actinomycetota</taxon>
        <taxon>Actinomycetes</taxon>
        <taxon>Frankiales</taxon>
        <taxon>Frankiaceae</taxon>
        <taxon>Protofrankia</taxon>
    </lineage>
</organism>
<dbReference type="InterPro" id="IPR052513">
    <property type="entry name" value="Thioester_dehydratase-like"/>
</dbReference>
<dbReference type="InterPro" id="IPR012340">
    <property type="entry name" value="NA-bd_OB-fold"/>
</dbReference>
<dbReference type="PANTHER" id="PTHR34075:SF5">
    <property type="entry name" value="BLR3430 PROTEIN"/>
    <property type="match status" value="1"/>
</dbReference>
<evidence type="ECO:0000259" key="2">
    <source>
        <dbReference type="Pfam" id="PF12172"/>
    </source>
</evidence>
<comment type="caution">
    <text evidence="3">The sequence shown here is derived from an EMBL/GenBank/DDBJ whole genome shotgun (WGS) entry which is preliminary data.</text>
</comment>
<dbReference type="SUPFAM" id="SSF50249">
    <property type="entry name" value="Nucleic acid-binding proteins"/>
    <property type="match status" value="1"/>
</dbReference>
<accession>A0ABR5EZD2</accession>
<dbReference type="InterPro" id="IPR022002">
    <property type="entry name" value="ChsH2_Znr"/>
</dbReference>
<evidence type="ECO:0000259" key="1">
    <source>
        <dbReference type="Pfam" id="PF01796"/>
    </source>
</evidence>
<proteinExistence type="predicted"/>
<dbReference type="Gene3D" id="6.10.30.10">
    <property type="match status" value="1"/>
</dbReference>
<feature type="domain" description="ChsH2 C-terminal OB-fold" evidence="1">
    <location>
        <begin position="60"/>
        <end position="123"/>
    </location>
</feature>